<dbReference type="AlphaFoldDB" id="A0A0L6UEM6"/>
<evidence type="ECO:0000313" key="2">
    <source>
        <dbReference type="Proteomes" id="UP000037035"/>
    </source>
</evidence>
<protein>
    <submittedName>
        <fullName evidence="1">Uncharacterized protein</fullName>
    </submittedName>
</protein>
<dbReference type="VEuPathDB" id="FungiDB:VP01_674g1"/>
<organism evidence="1 2">
    <name type="scientific">Puccinia sorghi</name>
    <dbReference type="NCBI Taxonomy" id="27349"/>
    <lineage>
        <taxon>Eukaryota</taxon>
        <taxon>Fungi</taxon>
        <taxon>Dikarya</taxon>
        <taxon>Basidiomycota</taxon>
        <taxon>Pucciniomycotina</taxon>
        <taxon>Pucciniomycetes</taxon>
        <taxon>Pucciniales</taxon>
        <taxon>Pucciniaceae</taxon>
        <taxon>Puccinia</taxon>
    </lineage>
</organism>
<comment type="caution">
    <text evidence="1">The sequence shown here is derived from an EMBL/GenBank/DDBJ whole genome shotgun (WGS) entry which is preliminary data.</text>
</comment>
<reference evidence="1 2" key="1">
    <citation type="submission" date="2015-08" db="EMBL/GenBank/DDBJ databases">
        <title>Next Generation Sequencing and Analysis of the Genome of Puccinia sorghi L Schw, the Causal Agent of Maize Common Rust.</title>
        <authorList>
            <person name="Rochi L."/>
            <person name="Burguener G."/>
            <person name="Darino M."/>
            <person name="Turjanski A."/>
            <person name="Kreff E."/>
            <person name="Dieguez M.J."/>
            <person name="Sacco F."/>
        </authorList>
    </citation>
    <scope>NUCLEOTIDE SEQUENCE [LARGE SCALE GENOMIC DNA]</scope>
    <source>
        <strain evidence="1 2">RO10H11247</strain>
    </source>
</reference>
<proteinExistence type="predicted"/>
<evidence type="ECO:0000313" key="1">
    <source>
        <dbReference type="EMBL" id="KNZ47018.1"/>
    </source>
</evidence>
<accession>A0A0L6UEM6</accession>
<gene>
    <name evidence="1" type="ORF">VP01_674g1</name>
</gene>
<dbReference type="Proteomes" id="UP000037035">
    <property type="component" value="Unassembled WGS sequence"/>
</dbReference>
<dbReference type="EMBL" id="LAVV01012106">
    <property type="protein sequence ID" value="KNZ47018.1"/>
    <property type="molecule type" value="Genomic_DNA"/>
</dbReference>
<keyword evidence="2" id="KW-1185">Reference proteome</keyword>
<name>A0A0L6UEM6_9BASI</name>
<sequence>MDWLWSEWPAMGRSEAGCRQLDPIPPALLFGGGSANLDVAGGNTTPLVFCLRAQFPNGDVKIFPKDCQGAKWLLNRHLWTVKADPKFVTPKIFSQRSCFSSMSAKTYQPLRDLPDWMVAERYPKTTSLSSSTSYTEAWPLRTRGLGLTPCDKYLMVGHLAQFCKVKAVYSRYGGSHNSFTFGKMEDNTHSCQRCLNADWKTSSTLDLRDPSMISLLSAIPAPSAQGRLQPFPRISTPPNHVHECLTS</sequence>
<dbReference type="STRING" id="27349.A0A0L6UEM6"/>